<dbReference type="Gene3D" id="1.20.900.10">
    <property type="entry name" value="Dbl homology (DH) domain"/>
    <property type="match status" value="1"/>
</dbReference>
<dbReference type="GO" id="GO:0005737">
    <property type="term" value="C:cytoplasm"/>
    <property type="evidence" value="ECO:0007669"/>
    <property type="project" value="TreeGrafter"/>
</dbReference>
<feature type="compositionally biased region" description="Basic and acidic residues" evidence="2">
    <location>
        <begin position="1003"/>
        <end position="1015"/>
    </location>
</feature>
<comment type="caution">
    <text evidence="4">The sequence shown here is derived from an EMBL/GenBank/DDBJ whole genome shotgun (WGS) entry which is preliminary data.</text>
</comment>
<organism evidence="4 5">
    <name type="scientific">Naganishia liquefaciens</name>
    <dbReference type="NCBI Taxonomy" id="104408"/>
    <lineage>
        <taxon>Eukaryota</taxon>
        <taxon>Fungi</taxon>
        <taxon>Dikarya</taxon>
        <taxon>Basidiomycota</taxon>
        <taxon>Agaricomycotina</taxon>
        <taxon>Tremellomycetes</taxon>
        <taxon>Filobasidiales</taxon>
        <taxon>Filobasidiaceae</taxon>
        <taxon>Naganishia</taxon>
    </lineage>
</organism>
<evidence type="ECO:0000259" key="3">
    <source>
        <dbReference type="PROSITE" id="PS50010"/>
    </source>
</evidence>
<dbReference type="PANTHER" id="PTHR12673">
    <property type="entry name" value="FACIOGENITAL DYSPLASIA PROTEIN"/>
    <property type="match status" value="1"/>
</dbReference>
<keyword evidence="1" id="KW-0175">Coiled coil</keyword>
<evidence type="ECO:0000313" key="4">
    <source>
        <dbReference type="EMBL" id="GHJ88511.1"/>
    </source>
</evidence>
<feature type="region of interest" description="Disordered" evidence="2">
    <location>
        <begin position="1134"/>
        <end position="1154"/>
    </location>
</feature>
<dbReference type="Proteomes" id="UP000620104">
    <property type="component" value="Unassembled WGS sequence"/>
</dbReference>
<protein>
    <recommendedName>
        <fullName evidence="3">DH domain-containing protein</fullName>
    </recommendedName>
</protein>
<dbReference type="SMART" id="SM00325">
    <property type="entry name" value="RhoGEF"/>
    <property type="match status" value="1"/>
</dbReference>
<feature type="compositionally biased region" description="Polar residues" evidence="2">
    <location>
        <begin position="93"/>
        <end position="108"/>
    </location>
</feature>
<proteinExistence type="predicted"/>
<reference evidence="4" key="1">
    <citation type="submission" date="2020-07" db="EMBL/GenBank/DDBJ databases">
        <title>Draft Genome Sequence of a Deep-Sea Yeast, Naganishia (Cryptococcus) liquefaciens strain N6.</title>
        <authorList>
            <person name="Han Y.W."/>
            <person name="Kajitani R."/>
            <person name="Morimoto H."/>
            <person name="Parhat M."/>
            <person name="Tsubouchi H."/>
            <person name="Bakenova O."/>
            <person name="Ogata M."/>
            <person name="Argunhan B."/>
            <person name="Aoki R."/>
            <person name="Kajiwara S."/>
            <person name="Itoh T."/>
            <person name="Iwasaki H."/>
        </authorList>
    </citation>
    <scope>NUCLEOTIDE SEQUENCE</scope>
    <source>
        <strain evidence="4">N6</strain>
    </source>
</reference>
<dbReference type="Pfam" id="PF00621">
    <property type="entry name" value="RhoGEF"/>
    <property type="match status" value="1"/>
</dbReference>
<evidence type="ECO:0000256" key="1">
    <source>
        <dbReference type="SAM" id="Coils"/>
    </source>
</evidence>
<feature type="region of interest" description="Disordered" evidence="2">
    <location>
        <begin position="1"/>
        <end position="46"/>
    </location>
</feature>
<feature type="region of interest" description="Disordered" evidence="2">
    <location>
        <begin position="698"/>
        <end position="717"/>
    </location>
</feature>
<evidence type="ECO:0000256" key="2">
    <source>
        <dbReference type="SAM" id="MobiDB-lite"/>
    </source>
</evidence>
<feature type="compositionally biased region" description="Polar residues" evidence="2">
    <location>
        <begin position="893"/>
        <end position="908"/>
    </location>
</feature>
<feature type="compositionally biased region" description="Low complexity" evidence="2">
    <location>
        <begin position="949"/>
        <end position="969"/>
    </location>
</feature>
<name>A0A8H3YIE6_9TREE</name>
<feature type="compositionally biased region" description="Polar residues" evidence="2">
    <location>
        <begin position="698"/>
        <end position="708"/>
    </location>
</feature>
<evidence type="ECO:0000313" key="5">
    <source>
        <dbReference type="Proteomes" id="UP000620104"/>
    </source>
</evidence>
<dbReference type="PROSITE" id="PS50010">
    <property type="entry name" value="DH_2"/>
    <property type="match status" value="1"/>
</dbReference>
<dbReference type="PANTHER" id="PTHR12673:SF270">
    <property type="entry name" value="FYVE-TYPE DOMAIN-CONTAINING PROTEIN"/>
    <property type="match status" value="1"/>
</dbReference>
<accession>A0A8H3YIE6</accession>
<dbReference type="SUPFAM" id="SSF48065">
    <property type="entry name" value="DBL homology domain (DH-domain)"/>
    <property type="match status" value="1"/>
</dbReference>
<sequence>MYASQSLNSAVSQESRSRKRNSMHLGKPIDLNSSTSSRDRQTGEPITKRAFHIDVVLEGTGKDNVGHATRELLGHLGKPLSYSSFISEATTGPTALKAGTSSAPGTPSKTDKAGKQDPIRLGKVVNELKETEQGYLRRISYLKTSYADPLRKFAKRKETTIIPLYEANVIFANIDNLVTSAEAFCRDLMLVDLSGRVPGHGVGEICLKHLKELGTFDCYKAYYDRQDESQRALQAMFKKQSFQTFTEGVKYQTSGIGNSGIRELLAEPVQRIPRYLLLWQAMIDSMSPYDAQRPKLEECIVLASKIAACEADERIKRATVMYCMERTVDGFPANLISNNRDYIDSIDVEDVVTDLDRRSGSAGPSGSPLRPSLSHHASSHSGPQRISVLHCTLILFDDKLVIIKRMAATVNGKNVTGLDSIDKMMKAGGGLNGVAHSGTTLLKDKLEFRGVVDILDVIATDVGNSEFELFFEKPPVDQGPRWTGRPFRHFQVVHPPMPANTEYTPTKLDKQRFVQNIWKAQALARTKLSASGQRTTGLAPAIALPVAFVSNENRKLAGSDRLAGQAISFWNVWERDSWLSHPHKSKVVLHVDETGTSALLPTSDDQNPLVVIRAAPSLDGTCSVSIRSLGSTEEDMEDDALSLKNIVDKVVETINVLGLYRFRTSNGSLPGTPTHAYRLRPSAMNLDSISKNLFGSDTVSSGQESTMGSRKSHSVVSRSSTIDTARFSMSSKSTAATSLGHELSIKTPSPGRARKSSSPQIVELHHLSGMSPRRGNGTEPLIGEGKLLSAQGEVANKSEADLEFQLDLARRNSASVASSGYAATHAVYGSIHGHTMRYQGPPSPQRGSLVVRNRTPTPPMETHEESQVRSPSSSANVIRPLDLSRRKTPSPTPNRLNTVSGTSSTISQRVKEDNPDVFSPTSPALSRMCSARTTGSATRPSGPRLAPQSSGRSAVSIGSSFTTLSVSSSHGRSISPARETIPLQEISNDNSRISPNTSQKRARSQEELAPRKRSADYTTMAPISNASTSRASSASGLQAEHDHMRGVVASPRQVSSTSVASRDTVIAQHRQDRVGHRKLLANYYAPECATENTDEHVTIAIRTSRSIRAEMMELNTRLGRDVASKERIRRIDSLNPSICRSPPSKRLSRRAAPDSGELESAVYGSVSSRHSVQSTRSELDVGIIDDWTQNVTVLLDQLDHDLEQAKMGSGRTGAALTTMKIAMEKSASQLTSVRADLDAAIARNALDKAQIADLQSELEAVYEAFNVELDGMFDDANLPPDEAFATLRRDLQTTKAQRNDMRLENIKLRKQLENSTLEKEQLQLLLKRHEGVLPAPPSV</sequence>
<feature type="compositionally biased region" description="Polar residues" evidence="2">
    <location>
        <begin position="1"/>
        <end position="14"/>
    </location>
</feature>
<feature type="region of interest" description="Disordered" evidence="2">
    <location>
        <begin position="356"/>
        <end position="382"/>
    </location>
</feature>
<dbReference type="InterPro" id="IPR000219">
    <property type="entry name" value="DH_dom"/>
</dbReference>
<feature type="coiled-coil region" evidence="1">
    <location>
        <begin position="1291"/>
        <end position="1332"/>
    </location>
</feature>
<dbReference type="EMBL" id="BLZA01000030">
    <property type="protein sequence ID" value="GHJ88511.1"/>
    <property type="molecule type" value="Genomic_DNA"/>
</dbReference>
<feature type="region of interest" description="Disordered" evidence="2">
    <location>
        <begin position="93"/>
        <end position="117"/>
    </location>
</feature>
<feature type="domain" description="DH" evidence="3">
    <location>
        <begin position="120"/>
        <end position="313"/>
    </location>
</feature>
<dbReference type="GO" id="GO:0005085">
    <property type="term" value="F:guanyl-nucleotide exchange factor activity"/>
    <property type="evidence" value="ECO:0007669"/>
    <property type="project" value="InterPro"/>
</dbReference>
<feature type="compositionally biased region" description="Low complexity" evidence="2">
    <location>
        <begin position="360"/>
        <end position="374"/>
    </location>
</feature>
<dbReference type="InterPro" id="IPR051092">
    <property type="entry name" value="FYVE_RhoGEF_PH"/>
</dbReference>
<feature type="region of interest" description="Disordered" evidence="2">
    <location>
        <begin position="834"/>
        <end position="1016"/>
    </location>
</feature>
<dbReference type="OrthoDB" id="660555at2759"/>
<feature type="region of interest" description="Disordered" evidence="2">
    <location>
        <begin position="737"/>
        <end position="759"/>
    </location>
</feature>
<gene>
    <name evidence="4" type="ORF">NliqN6_4913</name>
</gene>
<feature type="compositionally biased region" description="Polar residues" evidence="2">
    <location>
        <begin position="985"/>
        <end position="999"/>
    </location>
</feature>
<keyword evidence="5" id="KW-1185">Reference proteome</keyword>
<dbReference type="InterPro" id="IPR035899">
    <property type="entry name" value="DBL_dom_sf"/>
</dbReference>